<keyword evidence="2" id="KW-1003">Cell membrane</keyword>
<dbReference type="PANTHER" id="PTHR24243">
    <property type="entry name" value="G-PROTEIN COUPLED RECEPTOR"/>
    <property type="match status" value="1"/>
</dbReference>
<dbReference type="InterPro" id="IPR000276">
    <property type="entry name" value="GPCR_Rhodpsn"/>
</dbReference>
<dbReference type="Gene3D" id="1.20.1070.10">
    <property type="entry name" value="Rhodopsin 7-helix transmembrane proteins"/>
    <property type="match status" value="1"/>
</dbReference>
<feature type="transmembrane region" description="Helical" evidence="12">
    <location>
        <begin position="154"/>
        <end position="174"/>
    </location>
</feature>
<feature type="domain" description="G-protein coupled receptors family 1 profile" evidence="13">
    <location>
        <begin position="165"/>
        <end position="455"/>
    </location>
</feature>
<keyword evidence="5 11" id="KW-0297">G-protein coupled receptor</keyword>
<dbReference type="PROSITE" id="PS00237">
    <property type="entry name" value="G_PROTEIN_RECEP_F1_1"/>
    <property type="match status" value="1"/>
</dbReference>
<dbReference type="InterPro" id="IPR017452">
    <property type="entry name" value="GPCR_Rhodpsn_7TM"/>
</dbReference>
<keyword evidence="6 12" id="KW-0472">Membrane</keyword>
<dbReference type="GO" id="GO:0001607">
    <property type="term" value="F:neuromedin U receptor activity"/>
    <property type="evidence" value="ECO:0007669"/>
    <property type="project" value="InterPro"/>
</dbReference>
<evidence type="ECO:0000256" key="11">
    <source>
        <dbReference type="RuleBase" id="RU000688"/>
    </source>
</evidence>
<keyword evidence="4 12" id="KW-1133">Transmembrane helix</keyword>
<evidence type="ECO:0000256" key="9">
    <source>
        <dbReference type="ARBA" id="ARBA00023180"/>
    </source>
</evidence>
<dbReference type="PRINTS" id="PR00237">
    <property type="entry name" value="GPCRRHODOPSN"/>
</dbReference>
<evidence type="ECO:0000256" key="4">
    <source>
        <dbReference type="ARBA" id="ARBA00022989"/>
    </source>
</evidence>
<keyword evidence="9" id="KW-0325">Glycoprotein</keyword>
<evidence type="ECO:0000259" key="13">
    <source>
        <dbReference type="PROSITE" id="PS50262"/>
    </source>
</evidence>
<reference evidence="15" key="1">
    <citation type="submission" date="2025-08" db="UniProtKB">
        <authorList>
            <consortium name="RefSeq"/>
        </authorList>
    </citation>
    <scope>IDENTIFICATION</scope>
</reference>
<evidence type="ECO:0000256" key="8">
    <source>
        <dbReference type="ARBA" id="ARBA00023170"/>
    </source>
</evidence>
<feature type="transmembrane region" description="Helical" evidence="12">
    <location>
        <begin position="393"/>
        <end position="412"/>
    </location>
</feature>
<proteinExistence type="inferred from homology"/>
<gene>
    <name evidence="15" type="primary">LOC115232543</name>
</gene>
<keyword evidence="8 11" id="KW-0675">Receptor</keyword>
<dbReference type="Pfam" id="PF00001">
    <property type="entry name" value="7tm_1"/>
    <property type="match status" value="1"/>
</dbReference>
<dbReference type="PRINTS" id="PR01565">
    <property type="entry name" value="NEUROMEDINUR"/>
</dbReference>
<dbReference type="Proteomes" id="UP000515154">
    <property type="component" value="Linkage group LG2"/>
</dbReference>
<dbReference type="SUPFAM" id="SSF81321">
    <property type="entry name" value="Family A G protein-coupled receptor-like"/>
    <property type="match status" value="1"/>
</dbReference>
<comment type="subcellular location">
    <subcellularLocation>
        <location evidence="1">Cell membrane</location>
        <topology evidence="1">Multi-pass membrane protein</topology>
    </subcellularLocation>
</comment>
<comment type="similarity">
    <text evidence="11">Belongs to the G-protein coupled receptor 1 family.</text>
</comment>
<evidence type="ECO:0000256" key="1">
    <source>
        <dbReference type="ARBA" id="ARBA00004651"/>
    </source>
</evidence>
<feature type="transmembrane region" description="Helical" evidence="12">
    <location>
        <begin position="269"/>
        <end position="287"/>
    </location>
</feature>
<dbReference type="PANTHER" id="PTHR24243:SF208">
    <property type="entry name" value="PYROKININ-1 RECEPTOR"/>
    <property type="match status" value="1"/>
</dbReference>
<dbReference type="InterPro" id="IPR005390">
    <property type="entry name" value="NeuromedU_rcpt"/>
</dbReference>
<evidence type="ECO:0000256" key="2">
    <source>
        <dbReference type="ARBA" id="ARBA00022475"/>
    </source>
</evidence>
<evidence type="ECO:0000313" key="14">
    <source>
        <dbReference type="Proteomes" id="UP000515154"/>
    </source>
</evidence>
<evidence type="ECO:0000313" key="15">
    <source>
        <dbReference type="RefSeq" id="XP_036356313.1"/>
    </source>
</evidence>
<feature type="transmembrane region" description="Helical" evidence="12">
    <location>
        <begin position="233"/>
        <end position="257"/>
    </location>
</feature>
<evidence type="ECO:0000256" key="10">
    <source>
        <dbReference type="ARBA" id="ARBA00023224"/>
    </source>
</evidence>
<dbReference type="AlphaFoldDB" id="A0A7E6ELR7"/>
<keyword evidence="3 11" id="KW-0812">Transmembrane</keyword>
<feature type="transmembrane region" description="Helical" evidence="12">
    <location>
        <begin position="186"/>
        <end position="213"/>
    </location>
</feature>
<organism evidence="14 15">
    <name type="scientific">Octopus sinensis</name>
    <name type="common">East Asian common octopus</name>
    <dbReference type="NCBI Taxonomy" id="2607531"/>
    <lineage>
        <taxon>Eukaryota</taxon>
        <taxon>Metazoa</taxon>
        <taxon>Spiralia</taxon>
        <taxon>Lophotrochozoa</taxon>
        <taxon>Mollusca</taxon>
        <taxon>Cephalopoda</taxon>
        <taxon>Coleoidea</taxon>
        <taxon>Octopodiformes</taxon>
        <taxon>Octopoda</taxon>
        <taxon>Incirrata</taxon>
        <taxon>Octopodidae</taxon>
        <taxon>Octopus</taxon>
    </lineage>
</organism>
<evidence type="ECO:0000256" key="6">
    <source>
        <dbReference type="ARBA" id="ARBA00023136"/>
    </source>
</evidence>
<evidence type="ECO:0000256" key="7">
    <source>
        <dbReference type="ARBA" id="ARBA00023157"/>
    </source>
</evidence>
<dbReference type="RefSeq" id="XP_036356313.1">
    <property type="nucleotide sequence ID" value="XM_036500420.1"/>
</dbReference>
<evidence type="ECO:0000256" key="3">
    <source>
        <dbReference type="ARBA" id="ARBA00022692"/>
    </source>
</evidence>
<keyword evidence="10 11" id="KW-0807">Transducer</keyword>
<keyword evidence="14" id="KW-1185">Reference proteome</keyword>
<evidence type="ECO:0000256" key="5">
    <source>
        <dbReference type="ARBA" id="ARBA00023040"/>
    </source>
</evidence>
<evidence type="ECO:0000256" key="12">
    <source>
        <dbReference type="SAM" id="Phobius"/>
    </source>
</evidence>
<sequence length="491" mass="56504">MHVHTHRYTHTYPLARSLARSYDNVAPLLLNFNLTLFTSDNQVFGPKSLFCYLHKILLDIFFSWNEKENICDKKTHLFKTFYSLIQSSKKMVQNVIIDSYYEFQSENMTIEDVTSFITEPPNSTRTWNSSALERLLEINMGPRQISSPWSLTTLYAIIFLLGLFGNLCTCIVIIRYRHMHSTTNFYLFSLAVSDILILVVGLPSEIYGIWSAYPWPFGLIYCFFKSMMSEVTSYASVLTITAFTVERYMAICHPLWAYTVSTLSRTLKVILGIWITSILIALPYPLYTRLSYLVSNPETGEPLTDSLQCTIPKEFLDGMTIMFKISTFLFFVTPLFVLIILYTLIVITVNRATVQRPSHNQRRLTSISTISSSGRSNLANSRRSKAISNTRGSVLKLLVAVVVAFFFCWAPFHIQRLLTLYVSNWTPPLLQIHLHLFYISGILYFSHSAINPILYNIMSEKYKSAFLQTFCCRRCKDVQHRVNSVVTQHTG</sequence>
<dbReference type="PROSITE" id="PS50262">
    <property type="entry name" value="G_PROTEIN_RECEP_F1_2"/>
    <property type="match status" value="1"/>
</dbReference>
<feature type="transmembrane region" description="Helical" evidence="12">
    <location>
        <begin position="325"/>
        <end position="349"/>
    </location>
</feature>
<name>A0A7E6ELR7_9MOLL</name>
<keyword evidence="7" id="KW-1015">Disulfide bond</keyword>
<dbReference type="GO" id="GO:0005886">
    <property type="term" value="C:plasma membrane"/>
    <property type="evidence" value="ECO:0007669"/>
    <property type="project" value="UniProtKB-SubCell"/>
</dbReference>
<feature type="transmembrane region" description="Helical" evidence="12">
    <location>
        <begin position="432"/>
        <end position="454"/>
    </location>
</feature>
<accession>A0A7E6ELR7</accession>
<protein>
    <submittedName>
        <fullName evidence="15">Pyrokinin-1 receptor-like isoform X1</fullName>
    </submittedName>
</protein>